<dbReference type="Pfam" id="PF03177">
    <property type="entry name" value="Nucleoporin_C"/>
    <property type="match status" value="1"/>
</dbReference>
<evidence type="ECO:0000256" key="2">
    <source>
        <dbReference type="ARBA" id="ARBA00007373"/>
    </source>
</evidence>
<keyword evidence="4" id="KW-0539">Nucleus</keyword>
<proteinExistence type="inferred from homology"/>
<dbReference type="GO" id="GO:0006405">
    <property type="term" value="P:RNA export from nucleus"/>
    <property type="evidence" value="ECO:0007669"/>
    <property type="project" value="TreeGrafter"/>
</dbReference>
<dbReference type="GO" id="GO:0017056">
    <property type="term" value="F:structural constituent of nuclear pore"/>
    <property type="evidence" value="ECO:0007669"/>
    <property type="project" value="InterPro"/>
</dbReference>
<dbReference type="PANTHER" id="PTHR10350">
    <property type="entry name" value="NUCLEAR PORE COMPLEX PROTEIN NUP155"/>
    <property type="match status" value="1"/>
</dbReference>
<dbReference type="GO" id="GO:0006606">
    <property type="term" value="P:protein import into nucleus"/>
    <property type="evidence" value="ECO:0007669"/>
    <property type="project" value="TreeGrafter"/>
</dbReference>
<protein>
    <submittedName>
        <fullName evidence="7">Uncharacterized protein</fullName>
    </submittedName>
</protein>
<dbReference type="GO" id="GO:0000972">
    <property type="term" value="P:transcription-dependent tethering of RNA polymerase II gene DNA at nuclear periphery"/>
    <property type="evidence" value="ECO:0007669"/>
    <property type="project" value="TreeGrafter"/>
</dbReference>
<name>A0A1A9WLY6_9MUSC</name>
<dbReference type="STRING" id="37001.A0A1A9WLY6"/>
<dbReference type="Proteomes" id="UP000091820">
    <property type="component" value="Unassembled WGS sequence"/>
</dbReference>
<dbReference type="AlphaFoldDB" id="A0A1A9WLY6"/>
<evidence type="ECO:0000259" key="5">
    <source>
        <dbReference type="Pfam" id="PF03177"/>
    </source>
</evidence>
<feature type="domain" description="Nucleoporin Nup133/Nup155-like C-terminal" evidence="5">
    <location>
        <begin position="723"/>
        <end position="781"/>
    </location>
</feature>
<dbReference type="InterPro" id="IPR014908">
    <property type="entry name" value="Nucleoporin_Nup133/Nup155_N"/>
</dbReference>
<comment type="subcellular location">
    <subcellularLocation>
        <location evidence="1">Nucleus</location>
    </subcellularLocation>
</comment>
<comment type="similarity">
    <text evidence="2">Belongs to the non-repetitive/WGA-negative nucleoporin family.</text>
</comment>
<dbReference type="InterPro" id="IPR004870">
    <property type="entry name" value="Nucleoporin_Nup155"/>
</dbReference>
<evidence type="ECO:0000256" key="1">
    <source>
        <dbReference type="ARBA" id="ARBA00004123"/>
    </source>
</evidence>
<dbReference type="SUPFAM" id="SSF50978">
    <property type="entry name" value="WD40 repeat-like"/>
    <property type="match status" value="1"/>
</dbReference>
<reference evidence="7" key="2">
    <citation type="submission" date="2020-05" db="UniProtKB">
        <authorList>
            <consortium name="EnsemblMetazoa"/>
        </authorList>
    </citation>
    <scope>IDENTIFICATION</scope>
    <source>
        <strain evidence="7">IAEA</strain>
    </source>
</reference>
<dbReference type="Pfam" id="PF08801">
    <property type="entry name" value="Nucleoporin_N"/>
    <property type="match status" value="1"/>
</dbReference>
<dbReference type="Gene3D" id="1.20.58.1780">
    <property type="match status" value="1"/>
</dbReference>
<evidence type="ECO:0000313" key="7">
    <source>
        <dbReference type="EnsemblMetazoa" id="GBRI024390-PA"/>
    </source>
</evidence>
<dbReference type="InterPro" id="IPR036322">
    <property type="entry name" value="WD40_repeat_dom_sf"/>
</dbReference>
<dbReference type="PANTHER" id="PTHR10350:SF6">
    <property type="entry name" value="NUCLEAR PORE COMPLEX PROTEIN NUP155"/>
    <property type="match status" value="1"/>
</dbReference>
<sequence length="813" mass="90738">MNSVQVGPQVDLFDIAKHMLDKYEFEDLSAPDLLEMTGFSQHGMATASGLNDFDYQTLSSLSMGHKQLNQIQTVNKIPIPPEILEHFKHIKCHCMMGLFPEIGRAWLTIDSEIYIWTYEQVRDVAYYDGSNHLIVSVGLVKPKAGVFIDDVKFLMVLTTPIEIVILGVTFGDATKTISSPSRNIPSRTTFQEMQLMNKPIFVLGTDNAAINVVQGSNNGRIFLGGRDGNLYEIAYQAESTWFGKRCKKINHSQSIISYMVPSFLKVFSENDPIMRLAIDNSRQLLYVLTEKGSIEAWDMGRDCNTMRRIAKITQNDIVQSASNIVKTVDPSVFKAIKSICPLSIDDCANLHLLAVTQCGVRLSFSITLLTMTQIHHMNQIMPTVSPIIQQHSPTKVPGGTCPNTTLPSSPASSIKCPADSKRHSGLHLVHVRLPPGYTPTTTVNKPRQVHSAHYSEGTLLLASTPQQDQDILWSISSAPFPHRSYLTESTTIIPLDGIVWNLAEIPDRCKANLQSLLRKAQKSKKVVLLTNQGAHIIALLKPVDLLQQLLTACHGPHHEAVKAFFRVQGEREACVTALLLACSEQYRFSDLAMWAAQAFMLYGGEPSFSNQMLGNVPSGFNKLPYQNVSMSMDHRQSPQMFISTPMANTFSGGIANRTSNAAQMQGSFQQSHYPLSPGTCCYDLFNNEAATPYKEIVFLNLIVPNQTSNITGVNDVNAAIVYSAKHDGLYLYVTRLLRPIWKLRCTDNNLNSSLNQNDCILILEELYALRNFLEANSMNEISCNLISHIERLQYSSYNVECLWDFNTKHKYDG</sequence>
<dbReference type="GO" id="GO:0044611">
    <property type="term" value="C:nuclear pore inner ring"/>
    <property type="evidence" value="ECO:0007669"/>
    <property type="project" value="TreeGrafter"/>
</dbReference>
<keyword evidence="8" id="KW-1185">Reference proteome</keyword>
<dbReference type="VEuPathDB" id="VectorBase:GBRI024390"/>
<accession>A0A1A9WLY6</accession>
<evidence type="ECO:0000256" key="3">
    <source>
        <dbReference type="ARBA" id="ARBA00022448"/>
    </source>
</evidence>
<dbReference type="InterPro" id="IPR007187">
    <property type="entry name" value="Nucleoporin_Nup133/Nup155_C"/>
</dbReference>
<keyword evidence="3" id="KW-0813">Transport</keyword>
<evidence type="ECO:0000256" key="4">
    <source>
        <dbReference type="ARBA" id="ARBA00023242"/>
    </source>
</evidence>
<evidence type="ECO:0000259" key="6">
    <source>
        <dbReference type="Pfam" id="PF08801"/>
    </source>
</evidence>
<evidence type="ECO:0000313" key="8">
    <source>
        <dbReference type="Proteomes" id="UP000091820"/>
    </source>
</evidence>
<feature type="domain" description="Nucleoporin Nup133/Nup155-like N-terminal" evidence="6">
    <location>
        <begin position="68"/>
        <end position="536"/>
    </location>
</feature>
<reference evidence="8" key="1">
    <citation type="submission" date="2014-03" db="EMBL/GenBank/DDBJ databases">
        <authorList>
            <person name="Aksoy S."/>
            <person name="Warren W."/>
            <person name="Wilson R.K."/>
        </authorList>
    </citation>
    <scope>NUCLEOTIDE SEQUENCE [LARGE SCALE GENOMIC DNA]</scope>
    <source>
        <strain evidence="8">IAEA</strain>
    </source>
</reference>
<dbReference type="GO" id="GO:0036228">
    <property type="term" value="P:protein localization to nuclear inner membrane"/>
    <property type="evidence" value="ECO:0007669"/>
    <property type="project" value="TreeGrafter"/>
</dbReference>
<dbReference type="EnsemblMetazoa" id="GBRI024390-RA">
    <property type="protein sequence ID" value="GBRI024390-PA"/>
    <property type="gene ID" value="GBRI024390"/>
</dbReference>
<organism evidence="7 8">
    <name type="scientific">Glossina brevipalpis</name>
    <dbReference type="NCBI Taxonomy" id="37001"/>
    <lineage>
        <taxon>Eukaryota</taxon>
        <taxon>Metazoa</taxon>
        <taxon>Ecdysozoa</taxon>
        <taxon>Arthropoda</taxon>
        <taxon>Hexapoda</taxon>
        <taxon>Insecta</taxon>
        <taxon>Pterygota</taxon>
        <taxon>Neoptera</taxon>
        <taxon>Endopterygota</taxon>
        <taxon>Diptera</taxon>
        <taxon>Brachycera</taxon>
        <taxon>Muscomorpha</taxon>
        <taxon>Hippoboscoidea</taxon>
        <taxon>Glossinidae</taxon>
        <taxon>Glossina</taxon>
    </lineage>
</organism>